<dbReference type="FunFam" id="3.40.50.720:FF:000084">
    <property type="entry name" value="Short-chain dehydrogenase reductase"/>
    <property type="match status" value="1"/>
</dbReference>
<dbReference type="Gene3D" id="3.40.50.720">
    <property type="entry name" value="NAD(P)-binding Rossmann-like Domain"/>
    <property type="match status" value="1"/>
</dbReference>
<dbReference type="GO" id="GO:0016491">
    <property type="term" value="F:oxidoreductase activity"/>
    <property type="evidence" value="ECO:0007669"/>
    <property type="project" value="UniProtKB-KW"/>
</dbReference>
<keyword evidence="2" id="KW-0560">Oxidoreductase</keyword>
<dbReference type="SUPFAM" id="SSF51735">
    <property type="entry name" value="NAD(P)-binding Rossmann-fold domains"/>
    <property type="match status" value="1"/>
</dbReference>
<evidence type="ECO:0000313" key="3">
    <source>
        <dbReference type="EMBL" id="PDH33819.1"/>
    </source>
</evidence>
<evidence type="ECO:0000256" key="2">
    <source>
        <dbReference type="ARBA" id="ARBA00023002"/>
    </source>
</evidence>
<protein>
    <submittedName>
        <fullName evidence="3">Short-chain dehydrogenase</fullName>
    </submittedName>
</protein>
<comment type="caution">
    <text evidence="3">The sequence shown here is derived from an EMBL/GenBank/DDBJ whole genome shotgun (WGS) entry which is preliminary data.</text>
</comment>
<evidence type="ECO:0000313" key="4">
    <source>
        <dbReference type="Proteomes" id="UP000219329"/>
    </source>
</evidence>
<dbReference type="Pfam" id="PF13561">
    <property type="entry name" value="adh_short_C2"/>
    <property type="match status" value="1"/>
</dbReference>
<dbReference type="EMBL" id="NTJZ01000006">
    <property type="protein sequence ID" value="PDH33819.1"/>
    <property type="molecule type" value="Genomic_DNA"/>
</dbReference>
<dbReference type="InterPro" id="IPR036291">
    <property type="entry name" value="NAD(P)-bd_dom_sf"/>
</dbReference>
<dbReference type="Proteomes" id="UP000219329">
    <property type="component" value="Unassembled WGS sequence"/>
</dbReference>
<dbReference type="InterPro" id="IPR020904">
    <property type="entry name" value="Sc_DH/Rdtase_CS"/>
</dbReference>
<dbReference type="PANTHER" id="PTHR24321:SF15">
    <property type="entry name" value="OXIDOREDUCTASE UCPA"/>
    <property type="match status" value="1"/>
</dbReference>
<dbReference type="PRINTS" id="PR00080">
    <property type="entry name" value="SDRFAMILY"/>
</dbReference>
<dbReference type="AlphaFoldDB" id="A0A2A5WBG2"/>
<sequence>MNRVQDKVVVITGAASGLGLADAKLLVAEGALVIMTDIDIANGEARAKEFGATFIQQDVSDEASWSELMKVIKRKFGRLDGLVNNAGIAPIANIEDLDTETWRKVLSIHLDGTFFGCQAAIKLMKENGGGSIVNMSSTAALVGIGPYLAYSAAKGGIRSMTKSIAIHCRQNKLNIRCNSVHPGSINTPMVHHALKTLMGKDIMAQEDPEQTRLELGIGEPDDVAYMVAYLISDEAKHINGTEMVIDNGDTVI</sequence>
<gene>
    <name evidence="3" type="ORF">CNF02_07265</name>
</gene>
<dbReference type="InterPro" id="IPR002347">
    <property type="entry name" value="SDR_fam"/>
</dbReference>
<dbReference type="PROSITE" id="PS00061">
    <property type="entry name" value="ADH_SHORT"/>
    <property type="match status" value="1"/>
</dbReference>
<reference evidence="3 4" key="1">
    <citation type="submission" date="2017-08" db="EMBL/GenBank/DDBJ databases">
        <title>Fine stratification of microbial communities through a metagenomic profile of the photic zone.</title>
        <authorList>
            <person name="Haro-Moreno J.M."/>
            <person name="Lopez-Perez M."/>
            <person name="De La Torre J."/>
            <person name="Picazo A."/>
            <person name="Camacho A."/>
            <person name="Rodriguez-Valera F."/>
        </authorList>
    </citation>
    <scope>NUCLEOTIDE SEQUENCE [LARGE SCALE GENOMIC DNA]</scope>
    <source>
        <strain evidence="3">MED-G28</strain>
    </source>
</reference>
<accession>A0A2A5WBG2</accession>
<dbReference type="PRINTS" id="PR00081">
    <property type="entry name" value="GDHRDH"/>
</dbReference>
<organism evidence="3 4">
    <name type="scientific">OM182 bacterium MED-G28</name>
    <dbReference type="NCBI Taxonomy" id="1986256"/>
    <lineage>
        <taxon>Bacteria</taxon>
        <taxon>Pseudomonadati</taxon>
        <taxon>Pseudomonadota</taxon>
        <taxon>Gammaproteobacteria</taxon>
        <taxon>OMG group</taxon>
        <taxon>OM182 clade</taxon>
    </lineage>
</organism>
<evidence type="ECO:0000256" key="1">
    <source>
        <dbReference type="ARBA" id="ARBA00006484"/>
    </source>
</evidence>
<dbReference type="PANTHER" id="PTHR24321">
    <property type="entry name" value="DEHYDROGENASES, SHORT CHAIN"/>
    <property type="match status" value="1"/>
</dbReference>
<name>A0A2A5WBG2_9GAMM</name>
<proteinExistence type="inferred from homology"/>
<comment type="similarity">
    <text evidence="1">Belongs to the short-chain dehydrogenases/reductases (SDR) family.</text>
</comment>